<dbReference type="PANTHER" id="PTHR33885">
    <property type="entry name" value="PHAGE SHOCK PROTEIN C"/>
    <property type="match status" value="1"/>
</dbReference>
<gene>
    <name evidence="8" type="ORF">NDO55_09285</name>
</gene>
<dbReference type="RefSeq" id="WP_252114583.1">
    <property type="nucleotide sequence ID" value="NZ_JAMSHT010000001.1"/>
</dbReference>
<protein>
    <submittedName>
        <fullName evidence="8">PspC domain-containing protein</fullName>
    </submittedName>
</protein>
<evidence type="ECO:0000256" key="6">
    <source>
        <dbReference type="SAM" id="Phobius"/>
    </source>
</evidence>
<evidence type="ECO:0000313" key="8">
    <source>
        <dbReference type="EMBL" id="MCM8558013.1"/>
    </source>
</evidence>
<keyword evidence="4 6" id="KW-1133">Transmembrane helix</keyword>
<dbReference type="InterPro" id="IPR007168">
    <property type="entry name" value="Phageshock_PspC_N"/>
</dbReference>
<evidence type="ECO:0000256" key="3">
    <source>
        <dbReference type="ARBA" id="ARBA00022692"/>
    </source>
</evidence>
<evidence type="ECO:0000256" key="4">
    <source>
        <dbReference type="ARBA" id="ARBA00022989"/>
    </source>
</evidence>
<dbReference type="InterPro" id="IPR052027">
    <property type="entry name" value="PspC"/>
</dbReference>
<dbReference type="Pfam" id="PF04024">
    <property type="entry name" value="PspC"/>
    <property type="match status" value="1"/>
</dbReference>
<organism evidence="8 9">
    <name type="scientific">Sphingomicrobium sediminis</name>
    <dbReference type="NCBI Taxonomy" id="2950949"/>
    <lineage>
        <taxon>Bacteria</taxon>
        <taxon>Pseudomonadati</taxon>
        <taxon>Pseudomonadota</taxon>
        <taxon>Alphaproteobacteria</taxon>
        <taxon>Sphingomonadales</taxon>
        <taxon>Sphingomonadaceae</taxon>
        <taxon>Sphingomicrobium</taxon>
    </lineage>
</organism>
<evidence type="ECO:0000256" key="1">
    <source>
        <dbReference type="ARBA" id="ARBA00004162"/>
    </source>
</evidence>
<keyword evidence="2" id="KW-1003">Cell membrane</keyword>
<evidence type="ECO:0000256" key="2">
    <source>
        <dbReference type="ARBA" id="ARBA00022475"/>
    </source>
</evidence>
<comment type="subcellular location">
    <subcellularLocation>
        <location evidence="1">Cell membrane</location>
        <topology evidence="1">Single-pass membrane protein</topology>
    </subcellularLocation>
</comment>
<proteinExistence type="predicted"/>
<dbReference type="EMBL" id="JAMSHT010000001">
    <property type="protein sequence ID" value="MCM8558013.1"/>
    <property type="molecule type" value="Genomic_DNA"/>
</dbReference>
<dbReference type="AlphaFoldDB" id="A0A9X2EHA1"/>
<evidence type="ECO:0000259" key="7">
    <source>
        <dbReference type="Pfam" id="PF04024"/>
    </source>
</evidence>
<name>A0A9X2EHA1_9SPHN</name>
<dbReference type="GO" id="GO:0005886">
    <property type="term" value="C:plasma membrane"/>
    <property type="evidence" value="ECO:0007669"/>
    <property type="project" value="UniProtKB-SubCell"/>
</dbReference>
<dbReference type="Proteomes" id="UP001155128">
    <property type="component" value="Unassembled WGS sequence"/>
</dbReference>
<sequence>MSKKFLVKPTEGKVMGVSAGLADYFGIDVTLVRIGWVAAFFISAGTALLFYLITGLVADTAR</sequence>
<feature type="domain" description="Phage shock protein PspC N-terminal" evidence="7">
    <location>
        <begin position="8"/>
        <end position="59"/>
    </location>
</feature>
<comment type="caution">
    <text evidence="8">The sequence shown here is derived from an EMBL/GenBank/DDBJ whole genome shotgun (WGS) entry which is preliminary data.</text>
</comment>
<keyword evidence="5 6" id="KW-0472">Membrane</keyword>
<keyword evidence="9" id="KW-1185">Reference proteome</keyword>
<keyword evidence="3 6" id="KW-0812">Transmembrane</keyword>
<accession>A0A9X2EHA1</accession>
<reference evidence="8" key="1">
    <citation type="submission" date="2022-06" db="EMBL/GenBank/DDBJ databases">
        <title>Sphingomicrobium sedimins sp. nov., a marine bacterium isolated from tidal flat.</title>
        <authorList>
            <person name="Kim C.-H."/>
            <person name="Yoo Y."/>
            <person name="Kim J.-J."/>
        </authorList>
    </citation>
    <scope>NUCLEOTIDE SEQUENCE</scope>
    <source>
        <strain evidence="8">GRR-S6-50</strain>
    </source>
</reference>
<evidence type="ECO:0000313" key="9">
    <source>
        <dbReference type="Proteomes" id="UP001155128"/>
    </source>
</evidence>
<evidence type="ECO:0000256" key="5">
    <source>
        <dbReference type="ARBA" id="ARBA00023136"/>
    </source>
</evidence>
<dbReference type="PANTHER" id="PTHR33885:SF3">
    <property type="entry name" value="PHAGE SHOCK PROTEIN C"/>
    <property type="match status" value="1"/>
</dbReference>
<feature type="transmembrane region" description="Helical" evidence="6">
    <location>
        <begin position="34"/>
        <end position="58"/>
    </location>
</feature>